<proteinExistence type="predicted"/>
<dbReference type="InterPro" id="IPR001841">
    <property type="entry name" value="Znf_RING"/>
</dbReference>
<dbReference type="PANTHER" id="PTHR45969">
    <property type="entry name" value="RING ZINC FINGER PROTEIN-RELATED"/>
    <property type="match status" value="1"/>
</dbReference>
<evidence type="ECO:0000256" key="2">
    <source>
        <dbReference type="ARBA" id="ARBA00022771"/>
    </source>
</evidence>
<dbReference type="Gene3D" id="3.30.40.10">
    <property type="entry name" value="Zinc/RING finger domain, C3HC4 (zinc finger)"/>
    <property type="match status" value="1"/>
</dbReference>
<comment type="caution">
    <text evidence="6">The sequence shown here is derived from an EMBL/GenBank/DDBJ whole genome shotgun (WGS) entry which is preliminary data.</text>
</comment>
<evidence type="ECO:0000256" key="1">
    <source>
        <dbReference type="ARBA" id="ARBA00022723"/>
    </source>
</evidence>
<dbReference type="InterPro" id="IPR013083">
    <property type="entry name" value="Znf_RING/FYVE/PHD"/>
</dbReference>
<keyword evidence="3" id="KW-0862">Zinc</keyword>
<protein>
    <recommendedName>
        <fullName evidence="5">RING-type domain-containing protein</fullName>
    </recommendedName>
</protein>
<evidence type="ECO:0000256" key="3">
    <source>
        <dbReference type="ARBA" id="ARBA00022833"/>
    </source>
</evidence>
<dbReference type="GO" id="GO:0061630">
    <property type="term" value="F:ubiquitin protein ligase activity"/>
    <property type="evidence" value="ECO:0007669"/>
    <property type="project" value="TreeGrafter"/>
</dbReference>
<accession>A0A978VS01</accession>
<dbReference type="SUPFAM" id="SSF57850">
    <property type="entry name" value="RING/U-box"/>
    <property type="match status" value="1"/>
</dbReference>
<dbReference type="AlphaFoldDB" id="A0A978VS01"/>
<evidence type="ECO:0000313" key="6">
    <source>
        <dbReference type="EMBL" id="KAH7538326.1"/>
    </source>
</evidence>
<reference evidence="6" key="1">
    <citation type="journal article" date="2021" name="Front. Plant Sci.">
        <title>Chromosome-Scale Genome Assembly for Chinese Sour Jujube and Insights Into Its Genome Evolution and Domestication Signature.</title>
        <authorList>
            <person name="Shen L.-Y."/>
            <person name="Luo H."/>
            <person name="Wang X.-L."/>
            <person name="Wang X.-M."/>
            <person name="Qiu X.-J."/>
            <person name="Liu H."/>
            <person name="Zhou S.-S."/>
            <person name="Jia K.-H."/>
            <person name="Nie S."/>
            <person name="Bao Y.-T."/>
            <person name="Zhang R.-G."/>
            <person name="Yun Q.-Z."/>
            <person name="Chai Y.-H."/>
            <person name="Lu J.-Y."/>
            <person name="Li Y."/>
            <person name="Zhao S.-W."/>
            <person name="Mao J.-F."/>
            <person name="Jia S.-G."/>
            <person name="Mao Y.-M."/>
        </authorList>
    </citation>
    <scope>NUCLEOTIDE SEQUENCE</scope>
    <source>
        <strain evidence="6">AT0</strain>
        <tissue evidence="6">Leaf</tissue>
    </source>
</reference>
<evidence type="ECO:0000313" key="7">
    <source>
        <dbReference type="Proteomes" id="UP000813462"/>
    </source>
</evidence>
<feature type="domain" description="RING-type" evidence="5">
    <location>
        <begin position="99"/>
        <end position="142"/>
    </location>
</feature>
<evidence type="ECO:0000256" key="4">
    <source>
        <dbReference type="PROSITE-ProRule" id="PRU00175"/>
    </source>
</evidence>
<dbReference type="PROSITE" id="PS50089">
    <property type="entry name" value="ZF_RING_2"/>
    <property type="match status" value="1"/>
</dbReference>
<keyword evidence="2 4" id="KW-0863">Zinc-finger</keyword>
<keyword evidence="1" id="KW-0479">Metal-binding</keyword>
<dbReference type="Proteomes" id="UP000813462">
    <property type="component" value="Unassembled WGS sequence"/>
</dbReference>
<dbReference type="PANTHER" id="PTHR45969:SF81">
    <property type="entry name" value="OS08G0157400 PROTEIN"/>
    <property type="match status" value="1"/>
</dbReference>
<organism evidence="6 7">
    <name type="scientific">Ziziphus jujuba var. spinosa</name>
    <dbReference type="NCBI Taxonomy" id="714518"/>
    <lineage>
        <taxon>Eukaryota</taxon>
        <taxon>Viridiplantae</taxon>
        <taxon>Streptophyta</taxon>
        <taxon>Embryophyta</taxon>
        <taxon>Tracheophyta</taxon>
        <taxon>Spermatophyta</taxon>
        <taxon>Magnoliopsida</taxon>
        <taxon>eudicotyledons</taxon>
        <taxon>Gunneridae</taxon>
        <taxon>Pentapetalae</taxon>
        <taxon>rosids</taxon>
        <taxon>fabids</taxon>
        <taxon>Rosales</taxon>
        <taxon>Rhamnaceae</taxon>
        <taxon>Paliureae</taxon>
        <taxon>Ziziphus</taxon>
    </lineage>
</organism>
<sequence length="184" mass="21297">MLEHAKDNTIIFVLYHHLHLLIKSCTCYYSSKLESIHDNYDDLPDQERVPVSTLSLLSLPVFPTNIDSLELEKQIPAMTYCLFLEKTGMDNDQEEKCVCIVCMNCIKRNHEVRMLCNCSHVFHKECIDGWIGEGKRTCPLCRSKLLLHGEEEDDHKNDQVGFGGDLWRMEEMLSLFGDDFLMGH</sequence>
<dbReference type="SMART" id="SM00184">
    <property type="entry name" value="RING"/>
    <property type="match status" value="1"/>
</dbReference>
<name>A0A978VS01_ZIZJJ</name>
<gene>
    <name evidence="6" type="ORF">FEM48_Zijuj03G0187700</name>
</gene>
<dbReference type="GO" id="GO:0008270">
    <property type="term" value="F:zinc ion binding"/>
    <property type="evidence" value="ECO:0007669"/>
    <property type="project" value="UniProtKB-KW"/>
</dbReference>
<evidence type="ECO:0000259" key="5">
    <source>
        <dbReference type="PROSITE" id="PS50089"/>
    </source>
</evidence>
<dbReference type="EMBL" id="JAEACU010000003">
    <property type="protein sequence ID" value="KAH7538326.1"/>
    <property type="molecule type" value="Genomic_DNA"/>
</dbReference>
<dbReference type="GO" id="GO:0016567">
    <property type="term" value="P:protein ubiquitination"/>
    <property type="evidence" value="ECO:0007669"/>
    <property type="project" value="TreeGrafter"/>
</dbReference>
<dbReference type="Pfam" id="PF13639">
    <property type="entry name" value="zf-RING_2"/>
    <property type="match status" value="1"/>
</dbReference>